<protein>
    <submittedName>
        <fullName evidence="3">Single-stranded DNA-binding protein</fullName>
    </submittedName>
</protein>
<dbReference type="PROSITE" id="PS50935">
    <property type="entry name" value="SSB"/>
    <property type="match status" value="1"/>
</dbReference>
<dbReference type="InterPro" id="IPR000424">
    <property type="entry name" value="Primosome_PriB/ssb"/>
</dbReference>
<dbReference type="SUPFAM" id="SSF50249">
    <property type="entry name" value="Nucleic acid-binding proteins"/>
    <property type="match status" value="1"/>
</dbReference>
<dbReference type="AlphaFoldDB" id="A0AAQ3B4A6"/>
<sequence>MAKGIFIFDGNIGMTPELRWQPANERSNGEARPLLKFNAKYDRLIKTHNPDQPYEDKGGFWVDISYWGRDAEHLSKLLQKGMRVRVEGELRIDSWEDKNNPGQMVSGMALTASTISIMVQRVDAVLLKARQPNNNAPSQSEPEL</sequence>
<dbReference type="EMBL" id="CP117990">
    <property type="protein sequence ID" value="WDG12051.1"/>
    <property type="molecule type" value="Genomic_DNA"/>
</dbReference>
<accession>A0AAQ3B4A6</accession>
<keyword evidence="1 2" id="KW-0238">DNA-binding</keyword>
<dbReference type="GO" id="GO:0003697">
    <property type="term" value="F:single-stranded DNA binding"/>
    <property type="evidence" value="ECO:0007669"/>
    <property type="project" value="InterPro"/>
</dbReference>
<dbReference type="RefSeq" id="WP_274292262.1">
    <property type="nucleotide sequence ID" value="NZ_CP117990.1"/>
</dbReference>
<dbReference type="Pfam" id="PF00436">
    <property type="entry name" value="SSB"/>
    <property type="match status" value="1"/>
</dbReference>
<dbReference type="Proteomes" id="UP001219537">
    <property type="component" value="Plasmid p_1"/>
</dbReference>
<evidence type="ECO:0000256" key="2">
    <source>
        <dbReference type="PROSITE-ProRule" id="PRU00252"/>
    </source>
</evidence>
<dbReference type="CDD" id="cd04496">
    <property type="entry name" value="SSB_OBF"/>
    <property type="match status" value="1"/>
</dbReference>
<name>A0AAQ3B4A6_9VIBR</name>
<keyword evidence="3" id="KW-0614">Plasmid</keyword>
<dbReference type="Gene3D" id="2.40.50.140">
    <property type="entry name" value="Nucleic acid-binding proteins"/>
    <property type="match status" value="1"/>
</dbReference>
<organism evidence="3 4">
    <name type="scientific">Vibrio campbellii</name>
    <dbReference type="NCBI Taxonomy" id="680"/>
    <lineage>
        <taxon>Bacteria</taxon>
        <taxon>Pseudomonadati</taxon>
        <taxon>Pseudomonadota</taxon>
        <taxon>Gammaproteobacteria</taxon>
        <taxon>Vibrionales</taxon>
        <taxon>Vibrionaceae</taxon>
        <taxon>Vibrio</taxon>
    </lineage>
</organism>
<dbReference type="InterPro" id="IPR012340">
    <property type="entry name" value="NA-bd_OB-fold"/>
</dbReference>
<reference evidence="3" key="1">
    <citation type="submission" date="2023-02" db="EMBL/GenBank/DDBJ databases">
        <title>Isolation, identification, and genome analysis of Vibrio campbellii in the Penaeus vannamei larvae stage.</title>
        <authorList>
            <person name="Huang T."/>
            <person name="Zhang B."/>
        </authorList>
    </citation>
    <scope>NUCLEOTIDE SEQUENCE</scope>
    <source>
        <strain evidence="3">20220413_1</strain>
        <plasmid evidence="3">p_1</plasmid>
    </source>
</reference>
<gene>
    <name evidence="3" type="ORF">PUN50_26905</name>
</gene>
<proteinExistence type="predicted"/>
<evidence type="ECO:0000256" key="1">
    <source>
        <dbReference type="ARBA" id="ARBA00023125"/>
    </source>
</evidence>
<evidence type="ECO:0000313" key="3">
    <source>
        <dbReference type="EMBL" id="WDG12051.1"/>
    </source>
</evidence>
<geneLocation type="plasmid" evidence="3 4">
    <name>p_1</name>
</geneLocation>
<dbReference type="NCBIfam" id="NF006039">
    <property type="entry name" value="PRK08182.1"/>
    <property type="match status" value="1"/>
</dbReference>
<evidence type="ECO:0000313" key="4">
    <source>
        <dbReference type="Proteomes" id="UP001219537"/>
    </source>
</evidence>